<feature type="region of interest" description="Disordered" evidence="1">
    <location>
        <begin position="47"/>
        <end position="78"/>
    </location>
</feature>
<evidence type="ECO:0000313" key="3">
    <source>
        <dbReference type="Proteomes" id="UP001486207"/>
    </source>
</evidence>
<organism evidence="2 3">
    <name type="scientific">Streptomyces lanatus</name>
    <dbReference type="NCBI Taxonomy" id="66900"/>
    <lineage>
        <taxon>Bacteria</taxon>
        <taxon>Bacillati</taxon>
        <taxon>Actinomycetota</taxon>
        <taxon>Actinomycetes</taxon>
        <taxon>Kitasatosporales</taxon>
        <taxon>Streptomycetaceae</taxon>
        <taxon>Streptomyces</taxon>
    </lineage>
</organism>
<evidence type="ECO:0000256" key="1">
    <source>
        <dbReference type="SAM" id="MobiDB-lite"/>
    </source>
</evidence>
<keyword evidence="3" id="KW-1185">Reference proteome</keyword>
<evidence type="ECO:0000313" key="2">
    <source>
        <dbReference type="EMBL" id="MER7377158.1"/>
    </source>
</evidence>
<name>A0ABV1XZY8_9ACTN</name>
<reference evidence="2 3" key="1">
    <citation type="submission" date="2024-06" db="EMBL/GenBank/DDBJ databases">
        <title>The Natural Products Discovery Center: Release of the First 8490 Sequenced Strains for Exploring Actinobacteria Biosynthetic Diversity.</title>
        <authorList>
            <person name="Kalkreuter E."/>
            <person name="Kautsar S.A."/>
            <person name="Yang D."/>
            <person name="Bader C.D."/>
            <person name="Teijaro C.N."/>
            <person name="Fluegel L."/>
            <person name="Davis C.M."/>
            <person name="Simpson J.R."/>
            <person name="Lauterbach L."/>
            <person name="Steele A.D."/>
            <person name="Gui C."/>
            <person name="Meng S."/>
            <person name="Li G."/>
            <person name="Viehrig K."/>
            <person name="Ye F."/>
            <person name="Su P."/>
            <person name="Kiefer A.F."/>
            <person name="Nichols A."/>
            <person name="Cepeda A.J."/>
            <person name="Yan W."/>
            <person name="Fan B."/>
            <person name="Jiang Y."/>
            <person name="Adhikari A."/>
            <person name="Zheng C.-J."/>
            <person name="Schuster L."/>
            <person name="Cowan T.M."/>
            <person name="Smanski M.J."/>
            <person name="Chevrette M.G."/>
            <person name="De Carvalho L.P.S."/>
            <person name="Shen B."/>
        </authorList>
    </citation>
    <scope>NUCLEOTIDE SEQUENCE [LARGE SCALE GENOMIC DNA]</scope>
    <source>
        <strain evidence="2 3">NPDC000155</strain>
    </source>
</reference>
<dbReference type="EMBL" id="JBEPFB010000017">
    <property type="protein sequence ID" value="MER7377158.1"/>
    <property type="molecule type" value="Genomic_DNA"/>
</dbReference>
<protein>
    <submittedName>
        <fullName evidence="2">Uncharacterized protein</fullName>
    </submittedName>
</protein>
<sequence>MSTATDAQGIDWSTMQRADFDPTAPLALVDARAVTRRVDAVAHANGTDALFGDEPTPRRAARTRGPAVASTPQDDALF</sequence>
<dbReference type="Proteomes" id="UP001486207">
    <property type="component" value="Unassembled WGS sequence"/>
</dbReference>
<accession>A0ABV1XZY8</accession>
<gene>
    <name evidence="2" type="ORF">ABT384_31465</name>
</gene>
<proteinExistence type="predicted"/>
<dbReference type="RefSeq" id="WP_190074177.1">
    <property type="nucleotide sequence ID" value="NZ_BNBM01000017.1"/>
</dbReference>
<comment type="caution">
    <text evidence="2">The sequence shown here is derived from an EMBL/GenBank/DDBJ whole genome shotgun (WGS) entry which is preliminary data.</text>
</comment>